<reference evidence="3" key="1">
    <citation type="submission" date="2025-08" db="UniProtKB">
        <authorList>
            <consortium name="RefSeq"/>
        </authorList>
    </citation>
    <scope>IDENTIFICATION</scope>
    <source>
        <tissue evidence="3">Tentacle</tissue>
    </source>
</reference>
<evidence type="ECO:0000313" key="2">
    <source>
        <dbReference type="Proteomes" id="UP000515163"/>
    </source>
</evidence>
<protein>
    <submittedName>
        <fullName evidence="3">Uncharacterized protein LOC116286945</fullName>
    </submittedName>
</protein>
<accession>A0A6P8HA81</accession>
<keyword evidence="1" id="KW-0812">Transmembrane</keyword>
<sequence>MTKKKVLIIVIVLGVLSFVFFIAGIIFFATGNKRPEAKSVKTSCDYSEEAKRVGLPKLLQKAKDTYFEMHPERYFTKTEGISVKELKQKYKSYDPSPEKIKLRTDTARRLYQEIKNTKVNFDRMKEREIKAFFQLTFFVKFVFSTPYAGNYYNGDWMMGPDSFCYNPICDMPYYIENNLQNFKPSNVKDFEELEEKLKEVNETFFRYIENLKFGVKAGMVGTQESCYAGLQALILKYGNVYRKGEEDSRNQIGSSKSYDLEDGRVVKALDLSSNVRMYAWVRTPLLVAINKRLVIKALTPATALTIHPDGRGDAQNHLDFTGVLDLIYRLIYGEKDTLQGQYDETIIK</sequence>
<dbReference type="GeneID" id="116286945"/>
<organism evidence="2 3">
    <name type="scientific">Actinia tenebrosa</name>
    <name type="common">Australian red waratah sea anemone</name>
    <dbReference type="NCBI Taxonomy" id="6105"/>
    <lineage>
        <taxon>Eukaryota</taxon>
        <taxon>Metazoa</taxon>
        <taxon>Cnidaria</taxon>
        <taxon>Anthozoa</taxon>
        <taxon>Hexacorallia</taxon>
        <taxon>Actiniaria</taxon>
        <taxon>Actiniidae</taxon>
        <taxon>Actinia</taxon>
    </lineage>
</organism>
<keyword evidence="2" id="KW-1185">Reference proteome</keyword>
<dbReference type="RefSeq" id="XP_031549405.1">
    <property type="nucleotide sequence ID" value="XM_031693545.1"/>
</dbReference>
<dbReference type="InterPro" id="IPR010281">
    <property type="entry name" value="DUF885"/>
</dbReference>
<dbReference type="PANTHER" id="PTHR33361:SF2">
    <property type="entry name" value="DUF885 DOMAIN-CONTAINING PROTEIN"/>
    <property type="match status" value="1"/>
</dbReference>
<gene>
    <name evidence="3" type="primary">LOC116286945</name>
</gene>
<keyword evidence="1" id="KW-0472">Membrane</keyword>
<evidence type="ECO:0000313" key="3">
    <source>
        <dbReference type="RefSeq" id="XP_031549405.1"/>
    </source>
</evidence>
<keyword evidence="1" id="KW-1133">Transmembrane helix</keyword>
<feature type="transmembrane region" description="Helical" evidence="1">
    <location>
        <begin position="6"/>
        <end position="29"/>
    </location>
</feature>
<dbReference type="AlphaFoldDB" id="A0A6P8HA81"/>
<dbReference type="OrthoDB" id="5987033at2759"/>
<dbReference type="InParanoid" id="A0A6P8HA81"/>
<dbReference type="KEGG" id="aten:116286945"/>
<dbReference type="PANTHER" id="PTHR33361">
    <property type="entry name" value="GLR0591 PROTEIN"/>
    <property type="match status" value="1"/>
</dbReference>
<evidence type="ECO:0000256" key="1">
    <source>
        <dbReference type="SAM" id="Phobius"/>
    </source>
</evidence>
<proteinExistence type="predicted"/>
<name>A0A6P8HA81_ACTTE</name>
<dbReference type="Proteomes" id="UP000515163">
    <property type="component" value="Unplaced"/>
</dbReference>